<dbReference type="PROSITE" id="PS51491">
    <property type="entry name" value="TAU_MAP_2"/>
    <property type="match status" value="8"/>
</dbReference>
<keyword evidence="2 6" id="KW-0963">Cytoplasm</keyword>
<accession>A0A397VYM2</accession>
<evidence type="ECO:0000256" key="6">
    <source>
        <dbReference type="RuleBase" id="RU000686"/>
    </source>
</evidence>
<dbReference type="STRING" id="44941.A0A397VYM2"/>
<comment type="subcellular location">
    <subcellularLocation>
        <location evidence="1 6">Cytoplasm</location>
        <location evidence="1 6">Cytoskeleton</location>
    </subcellularLocation>
</comment>
<dbReference type="PANTHER" id="PTHR11501">
    <property type="entry name" value="MICROTUBULE-ASSOCIATED PROTEIN"/>
    <property type="match status" value="1"/>
</dbReference>
<evidence type="ECO:0000313" key="9">
    <source>
        <dbReference type="Proteomes" id="UP000266673"/>
    </source>
</evidence>
<feature type="compositionally biased region" description="Basic and acidic residues" evidence="7">
    <location>
        <begin position="552"/>
        <end position="565"/>
    </location>
</feature>
<keyword evidence="9" id="KW-1185">Reference proteome</keyword>
<dbReference type="PROSITE" id="PS00229">
    <property type="entry name" value="TAU_MAP_1"/>
    <property type="match status" value="2"/>
</dbReference>
<gene>
    <name evidence="8" type="ORF">C2G38_2166733</name>
</gene>
<dbReference type="InterPro" id="IPR027324">
    <property type="entry name" value="MAP2/MAP4/Tau"/>
</dbReference>
<dbReference type="Pfam" id="PF00418">
    <property type="entry name" value="Tubulin-binding"/>
    <property type="match status" value="8"/>
</dbReference>
<feature type="region of interest" description="Disordered" evidence="7">
    <location>
        <begin position="92"/>
        <end position="137"/>
    </location>
</feature>
<feature type="compositionally biased region" description="Low complexity" evidence="7">
    <location>
        <begin position="105"/>
        <end position="122"/>
    </location>
</feature>
<evidence type="ECO:0000256" key="1">
    <source>
        <dbReference type="ARBA" id="ARBA00004245"/>
    </source>
</evidence>
<dbReference type="GO" id="GO:0000226">
    <property type="term" value="P:microtubule cytoskeleton organization"/>
    <property type="evidence" value="ECO:0007669"/>
    <property type="project" value="TreeGrafter"/>
</dbReference>
<dbReference type="InterPro" id="IPR001084">
    <property type="entry name" value="MAP_tubulin-bd_rpt"/>
</dbReference>
<dbReference type="AlphaFoldDB" id="A0A397VYM2"/>
<protein>
    <recommendedName>
        <fullName evidence="6">Microtubule-associated protein</fullName>
    </recommendedName>
</protein>
<evidence type="ECO:0000313" key="8">
    <source>
        <dbReference type="EMBL" id="RIB25103.1"/>
    </source>
</evidence>
<evidence type="ECO:0000256" key="7">
    <source>
        <dbReference type="SAM" id="MobiDB-lite"/>
    </source>
</evidence>
<evidence type="ECO:0000256" key="4">
    <source>
        <dbReference type="ARBA" id="ARBA00022737"/>
    </source>
</evidence>
<feature type="region of interest" description="Disordered" evidence="7">
    <location>
        <begin position="23"/>
        <end position="49"/>
    </location>
</feature>
<evidence type="ECO:0000256" key="5">
    <source>
        <dbReference type="ARBA" id="ARBA00023212"/>
    </source>
</evidence>
<organism evidence="8 9">
    <name type="scientific">Gigaspora rosea</name>
    <dbReference type="NCBI Taxonomy" id="44941"/>
    <lineage>
        <taxon>Eukaryota</taxon>
        <taxon>Fungi</taxon>
        <taxon>Fungi incertae sedis</taxon>
        <taxon>Mucoromycota</taxon>
        <taxon>Glomeromycotina</taxon>
        <taxon>Glomeromycetes</taxon>
        <taxon>Diversisporales</taxon>
        <taxon>Gigasporaceae</taxon>
        <taxon>Gigaspora</taxon>
    </lineage>
</organism>
<dbReference type="GO" id="GO:0008017">
    <property type="term" value="F:microtubule binding"/>
    <property type="evidence" value="ECO:0007669"/>
    <property type="project" value="InterPro"/>
</dbReference>
<dbReference type="PANTHER" id="PTHR11501:SF18">
    <property type="entry name" value="MICROTUBULE-ASSOCIATED PROTEIN"/>
    <property type="match status" value="1"/>
</dbReference>
<dbReference type="OrthoDB" id="206213at2759"/>
<dbReference type="GO" id="GO:0005874">
    <property type="term" value="C:microtubule"/>
    <property type="evidence" value="ECO:0007669"/>
    <property type="project" value="UniProtKB-KW"/>
</dbReference>
<proteinExistence type="predicted"/>
<dbReference type="EMBL" id="QKWP01000187">
    <property type="protein sequence ID" value="RIB25103.1"/>
    <property type="molecule type" value="Genomic_DNA"/>
</dbReference>
<reference evidence="8 9" key="1">
    <citation type="submission" date="2018-06" db="EMBL/GenBank/DDBJ databases">
        <title>Comparative genomics reveals the genomic features of Rhizophagus irregularis, R. cerebriforme, R. diaphanum and Gigaspora rosea, and their symbiotic lifestyle signature.</title>
        <authorList>
            <person name="Morin E."/>
            <person name="San Clemente H."/>
            <person name="Chen E.C.H."/>
            <person name="De La Providencia I."/>
            <person name="Hainaut M."/>
            <person name="Kuo A."/>
            <person name="Kohler A."/>
            <person name="Murat C."/>
            <person name="Tang N."/>
            <person name="Roy S."/>
            <person name="Loubradou J."/>
            <person name="Henrissat B."/>
            <person name="Grigoriev I.V."/>
            <person name="Corradi N."/>
            <person name="Roux C."/>
            <person name="Martin F.M."/>
        </authorList>
    </citation>
    <scope>NUCLEOTIDE SEQUENCE [LARGE SCALE GENOMIC DNA]</scope>
    <source>
        <strain evidence="8 9">DAOM 194757</strain>
    </source>
</reference>
<keyword evidence="6" id="KW-0493">Microtubule</keyword>
<dbReference type="Proteomes" id="UP000266673">
    <property type="component" value="Unassembled WGS sequence"/>
</dbReference>
<keyword evidence="5 6" id="KW-0206">Cytoskeleton</keyword>
<evidence type="ECO:0000256" key="3">
    <source>
        <dbReference type="ARBA" id="ARBA00022553"/>
    </source>
</evidence>
<sequence>MAATQSQVASQLPILKKLSSIQPKSTTNYSIKSNNSNGKQLLTDNDESKPFIQTTKKDFVFSSPTSPISSTISSPISPTIPTISKLTFNKYSPTSSLPKASRPQLSRSNSDTLSQSSSNSSGGRKKSRVSPHIIPTKKHDFSHVRSRVGSLDNITHIPKGSEIKIFSDKPDFSNVSSRIGSLDNVDHIPKGGDKKILSIKLDYSNVTPKIGSLENIYHVPKGGDKKIESIKLDYSNVTPRIGSLDNINHVPKGGDKKIEIIKPDFSNVTSRIGSLDNINHTPKGGDKKIPTVKLDFSKVHSRVGSLDNISHIPQGGNVKIFSRKPSFDHVQPRVGSLDNIDHVPGGGEKYIPMKIPPKIPLSAVKSKVGSLNNIHHTPGGGDIKIFSRKLSYRDVTPRIKSRSNSIDSSTIEERSDLVYSPVSSLALDESLEVNSPPSEPLTDTNIPLTEVLPPIIESINIEESNEDDYNDEPGYHQTSDLSKNLNDQIIENQEFDEDEPVEILQQSQLNDTDLDFKVNVQRKTLLLAEEPRVLSIVEIPPDNSDFPTKPELSIDQKKDYDASWL</sequence>
<keyword evidence="3" id="KW-0597">Phosphoprotein</keyword>
<name>A0A397VYM2_9GLOM</name>
<evidence type="ECO:0000256" key="2">
    <source>
        <dbReference type="ARBA" id="ARBA00022490"/>
    </source>
</evidence>
<comment type="caution">
    <text evidence="8">The sequence shown here is derived from an EMBL/GenBank/DDBJ whole genome shotgun (WGS) entry which is preliminary data.</text>
</comment>
<feature type="compositionally biased region" description="Polar residues" evidence="7">
    <location>
        <begin position="23"/>
        <end position="43"/>
    </location>
</feature>
<keyword evidence="4" id="KW-0677">Repeat</keyword>
<feature type="region of interest" description="Disordered" evidence="7">
    <location>
        <begin position="539"/>
        <end position="565"/>
    </location>
</feature>